<dbReference type="CDD" id="cd00756">
    <property type="entry name" value="MoaE"/>
    <property type="match status" value="1"/>
</dbReference>
<gene>
    <name evidence="1" type="ORF">IT882_02835</name>
</gene>
<evidence type="ECO:0000313" key="1">
    <source>
        <dbReference type="EMBL" id="QPE05065.1"/>
    </source>
</evidence>
<name>A0A7S8MYU9_9MICO</name>
<dbReference type="Pfam" id="PF02391">
    <property type="entry name" value="MoaE"/>
    <property type="match status" value="1"/>
</dbReference>
<dbReference type="Proteomes" id="UP000594480">
    <property type="component" value="Chromosome"/>
</dbReference>
<dbReference type="Gene3D" id="3.90.1170.40">
    <property type="entry name" value="Molybdopterin biosynthesis MoaE subunit"/>
    <property type="match status" value="1"/>
</dbReference>
<dbReference type="AlphaFoldDB" id="A0A7S8MYU9"/>
<dbReference type="EMBL" id="CP064760">
    <property type="protein sequence ID" value="QPE05065.1"/>
    <property type="molecule type" value="Genomic_DNA"/>
</dbReference>
<dbReference type="KEGG" id="msf:IT882_02835"/>
<dbReference type="InterPro" id="IPR003448">
    <property type="entry name" value="Mopterin_biosynth_MoaE"/>
</dbReference>
<dbReference type="SUPFAM" id="SSF54690">
    <property type="entry name" value="Molybdopterin synthase subunit MoaE"/>
    <property type="match status" value="1"/>
</dbReference>
<dbReference type="RefSeq" id="WP_195693084.1">
    <property type="nucleotide sequence ID" value="NZ_CP064760.1"/>
</dbReference>
<dbReference type="PANTHER" id="PTHR23404">
    <property type="entry name" value="MOLYBDOPTERIN SYNTHASE RELATED"/>
    <property type="match status" value="1"/>
</dbReference>
<keyword evidence="2" id="KW-1185">Reference proteome</keyword>
<organism evidence="1 2">
    <name type="scientific">Microbacterium schleiferi</name>
    <dbReference type="NCBI Taxonomy" id="69362"/>
    <lineage>
        <taxon>Bacteria</taxon>
        <taxon>Bacillati</taxon>
        <taxon>Actinomycetota</taxon>
        <taxon>Actinomycetes</taxon>
        <taxon>Micrococcales</taxon>
        <taxon>Microbacteriaceae</taxon>
        <taxon>Microbacterium</taxon>
    </lineage>
</organism>
<dbReference type="GO" id="GO:0006777">
    <property type="term" value="P:Mo-molybdopterin cofactor biosynthetic process"/>
    <property type="evidence" value="ECO:0007669"/>
    <property type="project" value="InterPro"/>
</dbReference>
<dbReference type="InterPro" id="IPR036563">
    <property type="entry name" value="MoaE_sf"/>
</dbReference>
<proteinExistence type="predicted"/>
<sequence>MSESVAISGVRANAVRIARISDAPLDLAAHIAAVSGPTAGGIATFVGTVRDHDPGARGAVTLLEYSAHPDAERILGDIAASCLDETDADCAIAVTHRIGKLDVGDLAVVVAVSSAHRAPAFEVCRALIERIKTDLPIWKRQHEHDGTASWVGLDA</sequence>
<protein>
    <submittedName>
        <fullName evidence="1">Molybdenum cofactor biosynthesis protein MoaE</fullName>
    </submittedName>
</protein>
<evidence type="ECO:0000313" key="2">
    <source>
        <dbReference type="Proteomes" id="UP000594480"/>
    </source>
</evidence>
<reference evidence="1 2" key="1">
    <citation type="submission" date="2020-11" db="EMBL/GenBank/DDBJ databases">
        <title>Amino acid is mineralized and recycled by bacteria in oceanic microbiome.</title>
        <authorList>
            <person name="Zheng L.Y."/>
        </authorList>
    </citation>
    <scope>NUCLEOTIDE SEQUENCE [LARGE SCALE GENOMIC DNA]</scope>
    <source>
        <strain evidence="1 2">A32-1</strain>
    </source>
</reference>
<accession>A0A7S8MYU9</accession>